<name>A0A1V9Y382_9ACAR</name>
<dbReference type="EMBL" id="MNPL01000299">
    <property type="protein sequence ID" value="OQR80143.1"/>
    <property type="molecule type" value="Genomic_DNA"/>
</dbReference>
<dbReference type="Gene3D" id="2.30.42.10">
    <property type="match status" value="4"/>
</dbReference>
<reference evidence="3 4" key="1">
    <citation type="journal article" date="2017" name="Gigascience">
        <title>Draft genome of the honey bee ectoparasitic mite, Tropilaelaps mercedesae, is shaped by the parasitic life history.</title>
        <authorList>
            <person name="Dong X."/>
            <person name="Armstrong S.D."/>
            <person name="Xia D."/>
            <person name="Makepeace B.L."/>
            <person name="Darby A.C."/>
            <person name="Kadowaki T."/>
        </authorList>
    </citation>
    <scope>NUCLEOTIDE SEQUENCE [LARGE SCALE GENOMIC DNA]</scope>
    <source>
        <strain evidence="3">Wuxi-XJTLU</strain>
    </source>
</reference>
<dbReference type="CDD" id="cd23064">
    <property type="entry name" value="PDZ3_INAD-like"/>
    <property type="match status" value="1"/>
</dbReference>
<dbReference type="AlphaFoldDB" id="A0A1V9Y382"/>
<sequence>MSCGDLNEEPNEDIDGITSKYAELGGEVLLVRLEATGNGGTTLGLSIAGNKNRNKMSVFICGIHPSGVAQQEGSLRIGDEILEVNGSVIFGRSHLNASAIIKSFTGPIYKIAVLRKENAIEDMAVRPLTQYPLVLDNQVDYSSYKDIKNIVVRKGSCRLGLMIIEGRHPDAGQGIFVSDIQEGSPAHQAGLAIGDMILSVNQHDLVGADYERAVQILKSNEGTVQFTIAKPSRDPSNLSVIKRKASSFEGGPQGQQPPHAKQTTTRKSMGPFSRKSASPTAEIPHSPSMQSQLAYTPLSRSSCNAPRSTVSESIVAGEETIIEISRDKIGLGLSVVGGVDTPLGAIVIHEILEHGAAHQDGRLRVGDQIVELNGIDLSTASHEQYDIIIMGWLLLKAINALRQVSSPVRMVVYRDTEQNLDANNETFDVEIAKKPGRGLGVCIVSRHDPPGGVFISEVVAGGAVEQDGRLFQGDEILEINGQDVKDASPEYAAALLKLANGNVSMKIGRLKPSKNI</sequence>
<protein>
    <submittedName>
        <fullName evidence="3">Multiple PDZ domain protein-like</fullName>
    </submittedName>
</protein>
<proteinExistence type="predicted"/>
<dbReference type="Pfam" id="PF00595">
    <property type="entry name" value="PDZ"/>
    <property type="match status" value="4"/>
</dbReference>
<dbReference type="InterPro" id="IPR001478">
    <property type="entry name" value="PDZ"/>
</dbReference>
<feature type="region of interest" description="Disordered" evidence="1">
    <location>
        <begin position="246"/>
        <end position="306"/>
    </location>
</feature>
<dbReference type="PROSITE" id="PS50106">
    <property type="entry name" value="PDZ"/>
    <property type="match status" value="4"/>
</dbReference>
<evidence type="ECO:0000256" key="1">
    <source>
        <dbReference type="SAM" id="MobiDB-lite"/>
    </source>
</evidence>
<feature type="compositionally biased region" description="Polar residues" evidence="1">
    <location>
        <begin position="287"/>
        <end position="306"/>
    </location>
</feature>
<keyword evidence="4" id="KW-1185">Reference proteome</keyword>
<feature type="domain" description="PDZ" evidence="2">
    <location>
        <begin position="428"/>
        <end position="511"/>
    </location>
</feature>
<dbReference type="SMART" id="SM00228">
    <property type="entry name" value="PDZ"/>
    <property type="match status" value="4"/>
</dbReference>
<dbReference type="InParanoid" id="A0A1V9Y382"/>
<organism evidence="3 4">
    <name type="scientific">Tropilaelaps mercedesae</name>
    <dbReference type="NCBI Taxonomy" id="418985"/>
    <lineage>
        <taxon>Eukaryota</taxon>
        <taxon>Metazoa</taxon>
        <taxon>Ecdysozoa</taxon>
        <taxon>Arthropoda</taxon>
        <taxon>Chelicerata</taxon>
        <taxon>Arachnida</taxon>
        <taxon>Acari</taxon>
        <taxon>Parasitiformes</taxon>
        <taxon>Mesostigmata</taxon>
        <taxon>Gamasina</taxon>
        <taxon>Dermanyssoidea</taxon>
        <taxon>Laelapidae</taxon>
        <taxon>Tropilaelaps</taxon>
    </lineage>
</organism>
<dbReference type="PANTHER" id="PTHR19964:SF89">
    <property type="entry name" value="INACTIVATION-NO-AFTER-POTENTIAL D PROTEIN-LIKE PROTEIN"/>
    <property type="match status" value="1"/>
</dbReference>
<dbReference type="InterPro" id="IPR051342">
    <property type="entry name" value="PDZ_scaffold"/>
</dbReference>
<evidence type="ECO:0000313" key="3">
    <source>
        <dbReference type="EMBL" id="OQR80143.1"/>
    </source>
</evidence>
<feature type="domain" description="PDZ" evidence="2">
    <location>
        <begin position="149"/>
        <end position="232"/>
    </location>
</feature>
<dbReference type="PANTHER" id="PTHR19964">
    <property type="entry name" value="MULTIPLE PDZ DOMAIN PROTEIN"/>
    <property type="match status" value="1"/>
</dbReference>
<gene>
    <name evidence="3" type="ORF">BIW11_00047</name>
</gene>
<evidence type="ECO:0000259" key="2">
    <source>
        <dbReference type="PROSITE" id="PS50106"/>
    </source>
</evidence>
<dbReference type="STRING" id="418985.A0A1V9Y382"/>
<comment type="caution">
    <text evidence="3">The sequence shown here is derived from an EMBL/GenBank/DDBJ whole genome shotgun (WGS) entry which is preliminary data.</text>
</comment>
<dbReference type="FunCoup" id="A0A1V9Y382">
    <property type="interactions" value="19"/>
</dbReference>
<evidence type="ECO:0000313" key="4">
    <source>
        <dbReference type="Proteomes" id="UP000192247"/>
    </source>
</evidence>
<dbReference type="OrthoDB" id="6022242at2759"/>
<dbReference type="InterPro" id="IPR036034">
    <property type="entry name" value="PDZ_sf"/>
</dbReference>
<dbReference type="CDD" id="cd06673">
    <property type="entry name" value="PDZ10_MUPP1-PDZ8_PATJ-like"/>
    <property type="match status" value="1"/>
</dbReference>
<accession>A0A1V9Y382</accession>
<dbReference type="Proteomes" id="UP000192247">
    <property type="component" value="Unassembled WGS sequence"/>
</dbReference>
<dbReference type="SUPFAM" id="SSF50156">
    <property type="entry name" value="PDZ domain-like"/>
    <property type="match status" value="4"/>
</dbReference>
<feature type="domain" description="PDZ" evidence="2">
    <location>
        <begin position="321"/>
        <end position="416"/>
    </location>
</feature>
<feature type="domain" description="PDZ" evidence="2">
    <location>
        <begin position="30"/>
        <end position="103"/>
    </location>
</feature>